<evidence type="ECO:0000256" key="1">
    <source>
        <dbReference type="ARBA" id="ARBA00010617"/>
    </source>
</evidence>
<dbReference type="EMBL" id="SIXH01000487">
    <property type="protein sequence ID" value="TBO55548.1"/>
    <property type="molecule type" value="Genomic_DNA"/>
</dbReference>
<comment type="similarity">
    <text evidence="1">Belongs to the cytochrome P450 family.</text>
</comment>
<dbReference type="GO" id="GO:0016705">
    <property type="term" value="F:oxidoreductase activity, acting on paired donors, with incorporation or reduction of molecular oxygen"/>
    <property type="evidence" value="ECO:0007669"/>
    <property type="project" value="InterPro"/>
</dbReference>
<comment type="caution">
    <text evidence="3">The sequence shown here is derived from an EMBL/GenBank/DDBJ whole genome shotgun (WGS) entry which is preliminary data.</text>
</comment>
<organism evidence="3 4">
    <name type="scientific">Streptomyces kasugaensis</name>
    <dbReference type="NCBI Taxonomy" id="1946"/>
    <lineage>
        <taxon>Bacteria</taxon>
        <taxon>Bacillati</taxon>
        <taxon>Actinomycetota</taxon>
        <taxon>Actinomycetes</taxon>
        <taxon>Kitasatosporales</taxon>
        <taxon>Streptomycetaceae</taxon>
        <taxon>Streptomyces</taxon>
    </lineage>
</organism>
<dbReference type="InterPro" id="IPR036396">
    <property type="entry name" value="Cyt_P450_sf"/>
</dbReference>
<feature type="compositionally biased region" description="Polar residues" evidence="2">
    <location>
        <begin position="479"/>
        <end position="489"/>
    </location>
</feature>
<name>A0A4Q9HLD6_STRKA</name>
<feature type="compositionally biased region" description="Basic and acidic residues" evidence="2">
    <location>
        <begin position="490"/>
        <end position="499"/>
    </location>
</feature>
<proteinExistence type="inferred from homology"/>
<dbReference type="GO" id="GO:0020037">
    <property type="term" value="F:heme binding"/>
    <property type="evidence" value="ECO:0007669"/>
    <property type="project" value="InterPro"/>
</dbReference>
<feature type="region of interest" description="Disordered" evidence="2">
    <location>
        <begin position="468"/>
        <end position="499"/>
    </location>
</feature>
<dbReference type="Gene3D" id="1.10.630.10">
    <property type="entry name" value="Cytochrome P450"/>
    <property type="match status" value="1"/>
</dbReference>
<dbReference type="PANTHER" id="PTHR46696:SF1">
    <property type="entry name" value="CYTOCHROME P450 YJIB-RELATED"/>
    <property type="match status" value="1"/>
</dbReference>
<dbReference type="Proteomes" id="UP000292452">
    <property type="component" value="Unassembled WGS sequence"/>
</dbReference>
<dbReference type="GO" id="GO:0004497">
    <property type="term" value="F:monooxygenase activity"/>
    <property type="evidence" value="ECO:0007669"/>
    <property type="project" value="InterPro"/>
</dbReference>
<dbReference type="AlphaFoldDB" id="A0A4Q9HLD6"/>
<evidence type="ECO:0000313" key="4">
    <source>
        <dbReference type="Proteomes" id="UP000292452"/>
    </source>
</evidence>
<dbReference type="RefSeq" id="WP_131125898.1">
    <property type="nucleotide sequence ID" value="NZ_SIXH01000487.1"/>
</dbReference>
<reference evidence="3 4" key="1">
    <citation type="submission" date="2019-02" db="EMBL/GenBank/DDBJ databases">
        <title>Draft Genome Sequence of Streptomyces sp. AM-2504, identified by 16S rRNA comparative analysis as a Streptomyces Kasugaensis strain.</title>
        <authorList>
            <person name="Napolioni V."/>
            <person name="Giuliodori A.M."/>
            <person name="Spurio R."/>
            <person name="Fabbretti A."/>
        </authorList>
    </citation>
    <scope>NUCLEOTIDE SEQUENCE [LARGE SCALE GENOMIC DNA]</scope>
    <source>
        <strain evidence="3 4">AM-2504</strain>
    </source>
</reference>
<feature type="region of interest" description="Disordered" evidence="2">
    <location>
        <begin position="1"/>
        <end position="22"/>
    </location>
</feature>
<evidence type="ECO:0000256" key="2">
    <source>
        <dbReference type="SAM" id="MobiDB-lite"/>
    </source>
</evidence>
<dbReference type="PANTHER" id="PTHR46696">
    <property type="entry name" value="P450, PUTATIVE (EUROFUNG)-RELATED"/>
    <property type="match status" value="1"/>
</dbReference>
<dbReference type="GO" id="GO:0005506">
    <property type="term" value="F:iron ion binding"/>
    <property type="evidence" value="ECO:0007669"/>
    <property type="project" value="InterPro"/>
</dbReference>
<dbReference type="InterPro" id="IPR002397">
    <property type="entry name" value="Cyt_P450_B"/>
</dbReference>
<evidence type="ECO:0000313" key="3">
    <source>
        <dbReference type="EMBL" id="TBO55548.1"/>
    </source>
</evidence>
<protein>
    <submittedName>
        <fullName evidence="3">Cytochrome P450</fullName>
    </submittedName>
</protein>
<gene>
    <name evidence="3" type="ORF">EYS09_32675</name>
</gene>
<keyword evidence="4" id="KW-1185">Reference proteome</keyword>
<accession>A0A4Q9HLD6</accession>
<dbReference type="SUPFAM" id="SSF48264">
    <property type="entry name" value="Cytochrome P450"/>
    <property type="match status" value="1"/>
</dbReference>
<sequence length="499" mass="54046">MTFPQQPEGTPPPGCPAHGAPQAGAYTPTGAYAPSVGVYAPADTYAPTDAYPPADGYTATDGYPPADAYTAADAYAPLKLYGPDFAADPHRFYQHLRQYGALAPVEIAPGVTAILVTDYRAALDLLHDDSTWTKDSRAWMRTVPADSPILPMLGWRPNVFFSEGEAHDRYREVITDSFDLVEPHELRARVRLAADSLIRRFGSVGEVDLIADYARLLPLLMFNGLFGLPDSYSERFISALSGVLEGNSPQEAAAANAAYEKYIVELVGAKRAQRGPDLTSWFMDHPHGLTDEEVINQIILTLGAGNEPLTNLIGNALSRMLSDDRYYSTLSGGALTAQDAISEVLWNDPPLTNYSAHFARRDVFFHGTWVRAGQLVMVSYAAANTQFGTPTLERARSGSGSHLSWAAGPHGCPVRRHALLIATTAIERLTAWLSDIELAVGHAELVWRNGAFHRALAALPARFTPITPDQAGATPWDSGPSSSIRSDTISTERRPASAR</sequence>
<dbReference type="PRINTS" id="PR00359">
    <property type="entry name" value="BP450"/>
</dbReference>